<sequence length="2827" mass="319893">MLQQPMRKGFRSHGIREPLTTRIAGILRAYPDSTQIARELLQNSDDAGSTIQWYLLDHRDHVRHARSTRGEFDLPKDAKLQLFHDDLEEFMGPALLAGSDSVFEEKDFRSLKNLASSEKRADETKIGQMGIGFNSIYHLTDCPSFISRDQFMVIEPHERIFNGERSEFNEGAVRGSFLEGNQGLKEFPDQLKTFSVLEDIDFSRPYDGTIFRFPLRTPEQAKASALTKYARTPEEVLEMLTELKDEALKALLFLKNVQKIVIYERKADQDKPTKLFEIEITNATEVAAQRSQLIKDFTRHVRSGDMLDGDEILECATRPMYRMTREDGRTTEETWQVTTRIGNINKARASMLEDSDGDVNIADHKLIPWVGIAAPSDPAIKIDASGLFCFLPIGDIQLPFPVHVNGHFAVEQSRRDIWTNVDNKIKTKSSAGIESLWNVHLFNKQIPEAYALFLENIGLDHGTNYDLWPTSCGDGIGRDAVWKGMLKKVLRAILSRDRLVFFCGPKPDGKMSVEPYSKAYIAGRDIDAFPLLKKALHAVVDLAENIPDVILAELPGVSECLDLTPRILTSALVLSILHDTKQQWSLTADAATRVEMMKYCLQDDNSISLVGLPLLPLAGGSWVEFSRKQARGRFRVSLEVFRALSVSNDGLVDLDIEGYPFDDIELGCKAGRKNGSKSKMYWSTMRPSSVAERIRTVYLQSLYQDGVIPAGRISQTIEQFPSDRWLADFWSMAHSFPSAADQKELLSVLDSIHLIPIRRGSLAPLSKDRTVIYLNPDTSKNVQVSQSALEVLDCRFNCQVLREIPMKSVSPLHEYLVDASVAPRVLGLLAIVDPSCYQQLTPTDCDHLRQYLTTNLSPRASLDSQQCQVLRYLPVFESYNDARLISLDVPSSSMKWSVAQGYRHSSQPWVPCSINLLAEDQPMKHHLRYLLEIPFLTKTEYLRLLVSQLKERPESEWDPILSELLQGYYEHKKKINFAPLLRRLPFVQVKASSTSDMSTSTRIHPGSTADKTLSIFFTDEEAVFPTGIYAQPIFRGPLEELGMKHEFNAVFVEERMSALFGYDTVGQDSSHRKASLALYDRLNSMFSKELMTKDVLSTILSLPWLYVSTGERYRPCDCRPKEDRCLVGNQMPTSEFSPTNDLLRKAMGWTTPPPLDKVLEHFLSLLDHASINQGTSSTLVDQDVSPIYSYLASKVQDHISLTAIKKALRGRPWILVSGRIYGVDRVAFKLDNNLRPQFAQVPSSSLNGLYRALGVRENIEERDIKAILAAVGLRYHDGQRLSSEDADLVRRLLTALAFIKSRTLSSDLLVLTKDGYLKRAADVVYDDRTTRRGESGDEKLPYTFLDDMFSKAVAQRLQIDMFSVRTWEESKDSAFEPFFQQEDIVERIKSILVDYDASGIFNEYLQNASDAGATKFSVMLDTRTFEKTKLLGERMATWQGPALVFYNDAKFSEENFSALCKLGVGNKREDTSKVGRHGLGFNSAYHFTDVPSVVSGNSLVFFDPHMSNLPKGRDAYGNLVAQRGHRYDIRKLTTETLVDQLQPYKGLFGCDMESHFNGTIFRIPLRLKTSEMSGRSGFGGSEYTIAKVRGMFSSWIEDAKVGMLFLKNIRTIELSDGTAPMTSVTKHDRSKSLAVQYLAKQPLSSSTSQVSIVDIKSTLDGVGNNINAAPLSWLVYTEDALPENAPQNIRSHVQNRHWSTQSGVAIPLGDDRLIKSFRGRLMVHLPTPIETKLPFHLHAGFALTTNRKTLAGGSNIDDQMTMWNTYLLGSCLPLTAIRAYEQLLRWSFRPAYVGGPQRQELSEVIPLYFKRWPLKASDIFVPFLRGFFQHTYTTPVFPCRGHLSELPIVAVAGENAVMKGEIVLGVIESQVFAWLREGGRSVAETPFDVRQCLKREWGHEASFSFKQIDCNLLRKRLREDPSFLSHKLTSTLEKQSFLEEIFRPIVEMETRVPVEEPLDGLCVVPLVSGEWKPLCSSSVYYVATDEARELIEGKEVLVDTDVFGSDDRKKVMRALFGNPSYGIKELQLSAFASIFLSENPNGVSEDKRERVWKYLEGFNDLTAAHELAIVKTTAGEVVTLAKATGGLEISTAGLQDRTMRTMTEFFRRLGVVVFQASENWDSLYLRRLRVDYTELRVLELIAKHWSTFATTFVITSDEADFVRTTIGHVGSKCRDSVLRSLGDLPIWSTYGSPRSPLLSAKEALFMTDHDSLDHLGHHPSILRQVTGMLLFERMGASPIEAAKILRDRIMPKFATRELDCVGDTRLAYLSLCRSVVNAASSSSMRNNTLARQTLTHASCFLSRDGSFQILAHMFVPREELTETIFVNEQHRFPDSDLYNILDRRGGFKHGIRGVASAEVVEECARLVLSEVSGNLSNIDQSLSRATHLVRYIYAHPETADWMDPKWMFVPREMNPEYPYNQCAPAYPRYMSFATLCYPAAREYLWTQRAFFPQDLVPSAMFKDKYPKIGKQTWQECCQHLEVLVRDIAPTMTTTERQLTFKAMIFKIYKMFDDRSSKDPTASESIKNSLREIKTVRYILNGDDKDPSKAESWVWPHDLVFGIDHKIGAHQQAHPSLLKFQNFLVMVGANEMKHIAGQVNVAPRRKTGEMEDRITTYFETQDDKNGFMDVKFVFESGKSILAHKVVLASRSDEIIRQLTGLWSMTARRDPADPAIDIIQKEDDYATFWGLLYFLYTDDLIGTNGPPTFLAASKTLKEQDAEDQLSQRVEYLVDLQRLADFYRADRLKGLIAQELMLPGKVMYSNVFDIREHAELNRDPSVVKYCNQFIRVKENASLIEKYLEDEVVSVQAKLVALDRYLCGEGCWAGR</sequence>
<evidence type="ECO:0000313" key="3">
    <source>
        <dbReference type="Proteomes" id="UP000823405"/>
    </source>
</evidence>
<dbReference type="PANTHER" id="PTHR15600">
    <property type="entry name" value="SACSIN"/>
    <property type="match status" value="1"/>
</dbReference>
<dbReference type="InterPro" id="IPR058210">
    <property type="entry name" value="SACS/Nov_dom"/>
</dbReference>
<dbReference type="PROSITE" id="PS50097">
    <property type="entry name" value="BTB"/>
    <property type="match status" value="1"/>
</dbReference>
<accession>A0A9P6RE93</accession>
<comment type="caution">
    <text evidence="2">The sequence shown here is derived from an EMBL/GenBank/DDBJ whole genome shotgun (WGS) entry which is preliminary data.</text>
</comment>
<dbReference type="PANTHER" id="PTHR15600:SF42">
    <property type="entry name" value="SACSIN"/>
    <property type="match status" value="1"/>
</dbReference>
<name>A0A9P6RE93_9FUNG</name>
<reference evidence="2" key="1">
    <citation type="journal article" date="2020" name="Fungal Divers.">
        <title>Resolving the Mortierellaceae phylogeny through synthesis of multi-gene phylogenetics and phylogenomics.</title>
        <authorList>
            <person name="Vandepol N."/>
            <person name="Liber J."/>
            <person name="Desiro A."/>
            <person name="Na H."/>
            <person name="Kennedy M."/>
            <person name="Barry K."/>
            <person name="Grigoriev I.V."/>
            <person name="Miller A.N."/>
            <person name="O'Donnell K."/>
            <person name="Stajich J.E."/>
            <person name="Bonito G."/>
        </authorList>
    </citation>
    <scope>NUCLEOTIDE SEQUENCE</scope>
    <source>
        <strain evidence="2">NVP60</strain>
    </source>
</reference>
<organism evidence="2 3">
    <name type="scientific">Linnemannia gamsii</name>
    <dbReference type="NCBI Taxonomy" id="64522"/>
    <lineage>
        <taxon>Eukaryota</taxon>
        <taxon>Fungi</taxon>
        <taxon>Fungi incertae sedis</taxon>
        <taxon>Mucoromycota</taxon>
        <taxon>Mortierellomycotina</taxon>
        <taxon>Mortierellomycetes</taxon>
        <taxon>Mortierellales</taxon>
        <taxon>Mortierellaceae</taxon>
        <taxon>Linnemannia</taxon>
    </lineage>
</organism>
<gene>
    <name evidence="2" type="ORF">BGZ97_003754</name>
</gene>
<evidence type="ECO:0000259" key="1">
    <source>
        <dbReference type="PROSITE" id="PS50097"/>
    </source>
</evidence>
<evidence type="ECO:0000313" key="2">
    <source>
        <dbReference type="EMBL" id="KAG0318455.1"/>
    </source>
</evidence>
<dbReference type="Gene3D" id="3.30.710.10">
    <property type="entry name" value="Potassium Channel Kv1.1, Chain A"/>
    <property type="match status" value="1"/>
</dbReference>
<protein>
    <recommendedName>
        <fullName evidence="1">BTB domain-containing protein</fullName>
    </recommendedName>
</protein>
<dbReference type="InterPro" id="IPR011333">
    <property type="entry name" value="SKP1/BTB/POZ_sf"/>
</dbReference>
<feature type="domain" description="BTB" evidence="1">
    <location>
        <begin position="2627"/>
        <end position="2702"/>
    </location>
</feature>
<dbReference type="SUPFAM" id="SSF54695">
    <property type="entry name" value="POZ domain"/>
    <property type="match status" value="1"/>
</dbReference>
<dbReference type="EMBL" id="JAAAIN010000190">
    <property type="protein sequence ID" value="KAG0318455.1"/>
    <property type="molecule type" value="Genomic_DNA"/>
</dbReference>
<dbReference type="CDD" id="cd18186">
    <property type="entry name" value="BTB_POZ_ZBTB_KLHL-like"/>
    <property type="match status" value="1"/>
</dbReference>
<dbReference type="Pfam" id="PF25794">
    <property type="entry name" value="SACS"/>
    <property type="match status" value="2"/>
</dbReference>
<dbReference type="SUPFAM" id="SSF55874">
    <property type="entry name" value="ATPase domain of HSP90 chaperone/DNA topoisomerase II/histidine kinase"/>
    <property type="match status" value="2"/>
</dbReference>
<dbReference type="Gene3D" id="3.30.565.10">
    <property type="entry name" value="Histidine kinase-like ATPase, C-terminal domain"/>
    <property type="match status" value="1"/>
</dbReference>
<dbReference type="NCBIfam" id="NF047352">
    <property type="entry name" value="P_loop_sacsin"/>
    <property type="match status" value="1"/>
</dbReference>
<dbReference type="OrthoDB" id="1262810at2759"/>
<dbReference type="InterPro" id="IPR036890">
    <property type="entry name" value="HATPase_C_sf"/>
</dbReference>
<keyword evidence="3" id="KW-1185">Reference proteome</keyword>
<dbReference type="GO" id="GO:0030544">
    <property type="term" value="F:Hsp70 protein binding"/>
    <property type="evidence" value="ECO:0007669"/>
    <property type="project" value="TreeGrafter"/>
</dbReference>
<dbReference type="Pfam" id="PF00651">
    <property type="entry name" value="BTB"/>
    <property type="match status" value="1"/>
</dbReference>
<dbReference type="InterPro" id="IPR000210">
    <property type="entry name" value="BTB/POZ_dom"/>
</dbReference>
<proteinExistence type="predicted"/>
<dbReference type="Proteomes" id="UP000823405">
    <property type="component" value="Unassembled WGS sequence"/>
</dbReference>
<dbReference type="InterPro" id="IPR052972">
    <property type="entry name" value="Sacsin_chaperone_reg"/>
</dbReference>